<dbReference type="Proteomes" id="UP000183567">
    <property type="component" value="Unassembled WGS sequence"/>
</dbReference>
<dbReference type="OrthoDB" id="2689137at2759"/>
<evidence type="ECO:0000313" key="1">
    <source>
        <dbReference type="EMBL" id="OJA10607.1"/>
    </source>
</evidence>
<evidence type="ECO:0008006" key="3">
    <source>
        <dbReference type="Google" id="ProtNLM"/>
    </source>
</evidence>
<protein>
    <recommendedName>
        <fullName evidence="3">HAT C-terminal dimerisation domain-containing protein</fullName>
    </recommendedName>
</protein>
<reference evidence="1 2" key="1">
    <citation type="submission" date="2016-03" db="EMBL/GenBank/DDBJ databases">
        <title>Comparative genomics of the ectomycorrhizal sister species Rhizopogon vinicolor and Rhizopogon vesiculosus (Basidiomycota: Boletales) reveals a divergence of the mating type B locus.</title>
        <authorList>
            <person name="Mujic A.B."/>
            <person name="Kuo A."/>
            <person name="Tritt A."/>
            <person name="Lipzen A."/>
            <person name="Chen C."/>
            <person name="Johnson J."/>
            <person name="Sharma A."/>
            <person name="Barry K."/>
            <person name="Grigoriev I.V."/>
            <person name="Spatafora J.W."/>
        </authorList>
    </citation>
    <scope>NUCLEOTIDE SEQUENCE [LARGE SCALE GENOMIC DNA]</scope>
    <source>
        <strain evidence="1 2">AM-OR11-056</strain>
    </source>
</reference>
<dbReference type="EMBL" id="LVVM01005425">
    <property type="protein sequence ID" value="OJA10607.1"/>
    <property type="molecule type" value="Genomic_DNA"/>
</dbReference>
<organism evidence="1 2">
    <name type="scientific">Rhizopogon vesiculosus</name>
    <dbReference type="NCBI Taxonomy" id="180088"/>
    <lineage>
        <taxon>Eukaryota</taxon>
        <taxon>Fungi</taxon>
        <taxon>Dikarya</taxon>
        <taxon>Basidiomycota</taxon>
        <taxon>Agaricomycotina</taxon>
        <taxon>Agaricomycetes</taxon>
        <taxon>Agaricomycetidae</taxon>
        <taxon>Boletales</taxon>
        <taxon>Suillineae</taxon>
        <taxon>Rhizopogonaceae</taxon>
        <taxon>Rhizopogon</taxon>
    </lineage>
</organism>
<dbReference type="SUPFAM" id="SSF53098">
    <property type="entry name" value="Ribonuclease H-like"/>
    <property type="match status" value="1"/>
</dbReference>
<comment type="caution">
    <text evidence="1">The sequence shown here is derived from an EMBL/GenBank/DDBJ whole genome shotgun (WGS) entry which is preliminary data.</text>
</comment>
<dbReference type="InterPro" id="IPR012337">
    <property type="entry name" value="RNaseH-like_sf"/>
</dbReference>
<sequence length="100" mass="11805">MHILFIVPNSAATERIFSQFGVIHTKLRNRLHLEKVRKQALVKSNTIAQHGSLRQRKRKRKRKRKFFFADSDDESDPIITLHIGTLRQQFVRVFIRPALT</sequence>
<evidence type="ECO:0000313" key="2">
    <source>
        <dbReference type="Proteomes" id="UP000183567"/>
    </source>
</evidence>
<name>A0A1J8PQ24_9AGAM</name>
<accession>A0A1J8PQ24</accession>
<keyword evidence="2" id="KW-1185">Reference proteome</keyword>
<dbReference type="AlphaFoldDB" id="A0A1J8PQ24"/>
<gene>
    <name evidence="1" type="ORF">AZE42_11799</name>
</gene>
<dbReference type="STRING" id="180088.A0A1J8PQ24"/>
<proteinExistence type="predicted"/>